<evidence type="ECO:0000313" key="11">
    <source>
        <dbReference type="EMBL" id="KAJ8980756.1"/>
    </source>
</evidence>
<evidence type="ECO:0000313" key="12">
    <source>
        <dbReference type="Proteomes" id="UP001162164"/>
    </source>
</evidence>
<comment type="similarity">
    <text evidence="2 10">Belongs to the glycosyltransferase 31 family.</text>
</comment>
<reference evidence="11" key="1">
    <citation type="journal article" date="2023" name="Insect Mol. Biol.">
        <title>Genome sequencing provides insights into the evolution of gene families encoding plant cell wall-degrading enzymes in longhorned beetles.</title>
        <authorList>
            <person name="Shin N.R."/>
            <person name="Okamura Y."/>
            <person name="Kirsch R."/>
            <person name="Pauchet Y."/>
        </authorList>
    </citation>
    <scope>NUCLEOTIDE SEQUENCE</scope>
    <source>
        <strain evidence="11">MMC_N1</strain>
    </source>
</reference>
<evidence type="ECO:0000256" key="9">
    <source>
        <dbReference type="ARBA" id="ARBA00023136"/>
    </source>
</evidence>
<evidence type="ECO:0000256" key="5">
    <source>
        <dbReference type="ARBA" id="ARBA00022692"/>
    </source>
</evidence>
<dbReference type="PANTHER" id="PTHR11214">
    <property type="entry name" value="BETA-1,3-N-ACETYLGLUCOSAMINYLTRANSFERASE"/>
    <property type="match status" value="1"/>
</dbReference>
<comment type="subcellular location">
    <subcellularLocation>
        <location evidence="1 10">Golgi apparatus membrane</location>
        <topology evidence="1 10">Single-pass type II membrane protein</topology>
    </subcellularLocation>
</comment>
<evidence type="ECO:0000256" key="6">
    <source>
        <dbReference type="ARBA" id="ARBA00022968"/>
    </source>
</evidence>
<keyword evidence="12" id="KW-1185">Reference proteome</keyword>
<evidence type="ECO:0000256" key="10">
    <source>
        <dbReference type="RuleBase" id="RU363063"/>
    </source>
</evidence>
<evidence type="ECO:0000256" key="2">
    <source>
        <dbReference type="ARBA" id="ARBA00008661"/>
    </source>
</evidence>
<accession>A0ABQ9JSF1</accession>
<dbReference type="InterPro" id="IPR002659">
    <property type="entry name" value="Glyco_trans_31"/>
</dbReference>
<keyword evidence="9 10" id="KW-0472">Membrane</keyword>
<dbReference type="PANTHER" id="PTHR11214:SF376">
    <property type="entry name" value="HEXOSYLTRANSFERASE"/>
    <property type="match status" value="1"/>
</dbReference>
<dbReference type="Proteomes" id="UP001162164">
    <property type="component" value="Unassembled WGS sequence"/>
</dbReference>
<evidence type="ECO:0000256" key="3">
    <source>
        <dbReference type="ARBA" id="ARBA00022676"/>
    </source>
</evidence>
<comment type="caution">
    <text evidence="11">The sequence shown here is derived from an EMBL/GenBank/DDBJ whole genome shotgun (WGS) entry which is preliminary data.</text>
</comment>
<dbReference type="EC" id="2.4.1.-" evidence="10"/>
<gene>
    <name evidence="11" type="ORF">NQ317_013761</name>
</gene>
<evidence type="ECO:0000256" key="8">
    <source>
        <dbReference type="ARBA" id="ARBA00023034"/>
    </source>
</evidence>
<dbReference type="Pfam" id="PF01762">
    <property type="entry name" value="Galactosyl_T"/>
    <property type="match status" value="1"/>
</dbReference>
<evidence type="ECO:0000256" key="4">
    <source>
        <dbReference type="ARBA" id="ARBA00022679"/>
    </source>
</evidence>
<organism evidence="11 12">
    <name type="scientific">Molorchus minor</name>
    <dbReference type="NCBI Taxonomy" id="1323400"/>
    <lineage>
        <taxon>Eukaryota</taxon>
        <taxon>Metazoa</taxon>
        <taxon>Ecdysozoa</taxon>
        <taxon>Arthropoda</taxon>
        <taxon>Hexapoda</taxon>
        <taxon>Insecta</taxon>
        <taxon>Pterygota</taxon>
        <taxon>Neoptera</taxon>
        <taxon>Endopterygota</taxon>
        <taxon>Coleoptera</taxon>
        <taxon>Polyphaga</taxon>
        <taxon>Cucujiformia</taxon>
        <taxon>Chrysomeloidea</taxon>
        <taxon>Cerambycidae</taxon>
        <taxon>Lamiinae</taxon>
        <taxon>Monochamini</taxon>
        <taxon>Molorchus</taxon>
    </lineage>
</organism>
<sequence length="386" mass="45415">MIADCQCNFPGLLLEDKIKIKELCRTLPDLKLTRMNQYSIDMRVGISIRAYTVVLGICLTIFTIIKTLSDSSNTIKFDINVYKYKNFIPLTEEVDVISTNISDTDYNQLIDIQFSFKNIYFPCNATKLLLLVLVHSAPQNFEKRRTIRETWGQNQKDVKLLFLIGSGFTQEVEKKIFEEYNVFNDIIQGSFVDSYRNLTYKHMMALKYVVYHCSWTKYVLKTDDDIFVNMPSMKHFLTNVVSPYGSYKLLMCNVIPRTKALRSFRSKWRVSFDEYELKEYPTYCLGWAVLYSPDVIFHFYREGQRTNYFWIDDVHITGIIANKLNFSYHVDISPLILSKREVKLLINATDDYRPFLFGSGEMRESNIRNLWKYAAKRTVSEHDNQK</sequence>
<evidence type="ECO:0000256" key="1">
    <source>
        <dbReference type="ARBA" id="ARBA00004323"/>
    </source>
</evidence>
<feature type="transmembrane region" description="Helical" evidence="10">
    <location>
        <begin position="44"/>
        <end position="65"/>
    </location>
</feature>
<keyword evidence="3 10" id="KW-0328">Glycosyltransferase</keyword>
<evidence type="ECO:0000256" key="7">
    <source>
        <dbReference type="ARBA" id="ARBA00022989"/>
    </source>
</evidence>
<dbReference type="EMBL" id="JAPWTJ010000237">
    <property type="protein sequence ID" value="KAJ8980756.1"/>
    <property type="molecule type" value="Genomic_DNA"/>
</dbReference>
<name>A0ABQ9JSF1_9CUCU</name>
<proteinExistence type="inferred from homology"/>
<keyword evidence="5 10" id="KW-0812">Transmembrane</keyword>
<keyword evidence="8 10" id="KW-0333">Golgi apparatus</keyword>
<keyword evidence="7 10" id="KW-1133">Transmembrane helix</keyword>
<keyword evidence="4" id="KW-0808">Transferase</keyword>
<dbReference type="Gene3D" id="3.90.550.50">
    <property type="match status" value="1"/>
</dbReference>
<protein>
    <recommendedName>
        <fullName evidence="10">Hexosyltransferase</fullName>
        <ecNumber evidence="10">2.4.1.-</ecNumber>
    </recommendedName>
</protein>
<keyword evidence="6 10" id="KW-0735">Signal-anchor</keyword>